<evidence type="ECO:0000256" key="6">
    <source>
        <dbReference type="RuleBase" id="RU371123"/>
    </source>
</evidence>
<dbReference type="PANTHER" id="PTHR12645">
    <property type="entry name" value="ALR/ERV"/>
    <property type="match status" value="1"/>
</dbReference>
<keyword evidence="6" id="KW-0472">Membrane</keyword>
<evidence type="ECO:0000313" key="9">
    <source>
        <dbReference type="EMBL" id="POW17290.1"/>
    </source>
</evidence>
<keyword evidence="4 6" id="KW-0560">Oxidoreductase</keyword>
<feature type="domain" description="ERV/ALR sulfhydryl oxidase" evidence="8">
    <location>
        <begin position="202"/>
        <end position="302"/>
    </location>
</feature>
<dbReference type="Gene3D" id="1.20.120.310">
    <property type="entry name" value="ERV/ALR sulfhydryl oxidase domain"/>
    <property type="match status" value="1"/>
</dbReference>
<comment type="caution">
    <text evidence="9">The sequence shown here is derived from an EMBL/GenBank/DDBJ whole genome shotgun (WGS) entry which is preliminary data.</text>
</comment>
<comment type="cofactor">
    <cofactor evidence="1 6">
        <name>FAD</name>
        <dbReference type="ChEBI" id="CHEBI:57692"/>
    </cofactor>
</comment>
<dbReference type="Proteomes" id="UP000239156">
    <property type="component" value="Unassembled WGS sequence"/>
</dbReference>
<evidence type="ECO:0000313" key="10">
    <source>
        <dbReference type="Proteomes" id="UP000239156"/>
    </source>
</evidence>
<evidence type="ECO:0000256" key="3">
    <source>
        <dbReference type="ARBA" id="ARBA00022827"/>
    </source>
</evidence>
<organism evidence="9 10">
    <name type="scientific">Puccinia striiformis</name>
    <dbReference type="NCBI Taxonomy" id="27350"/>
    <lineage>
        <taxon>Eukaryota</taxon>
        <taxon>Fungi</taxon>
        <taxon>Dikarya</taxon>
        <taxon>Basidiomycota</taxon>
        <taxon>Pucciniomycotina</taxon>
        <taxon>Pucciniomycetes</taxon>
        <taxon>Pucciniales</taxon>
        <taxon>Pucciniaceae</taxon>
        <taxon>Puccinia</taxon>
    </lineage>
</organism>
<feature type="transmembrane region" description="Helical" evidence="6">
    <location>
        <begin position="112"/>
        <end position="135"/>
    </location>
</feature>
<comment type="catalytic activity">
    <reaction evidence="6">
        <text>2 R'C(R)SH + O2 = R'C(R)S-S(R)CR' + H2O2</text>
        <dbReference type="Rhea" id="RHEA:17357"/>
        <dbReference type="ChEBI" id="CHEBI:15379"/>
        <dbReference type="ChEBI" id="CHEBI:16240"/>
        <dbReference type="ChEBI" id="CHEBI:16520"/>
        <dbReference type="ChEBI" id="CHEBI:17412"/>
        <dbReference type="EC" id="1.8.3.2"/>
    </reaction>
</comment>
<protein>
    <recommendedName>
        <fullName evidence="6">Sulfhydryl oxidase</fullName>
        <ecNumber evidence="6">1.8.3.2</ecNumber>
    </recommendedName>
</protein>
<evidence type="ECO:0000256" key="4">
    <source>
        <dbReference type="ARBA" id="ARBA00023002"/>
    </source>
</evidence>
<dbReference type="GO" id="GO:0005739">
    <property type="term" value="C:mitochondrion"/>
    <property type="evidence" value="ECO:0007669"/>
    <property type="project" value="TreeGrafter"/>
</dbReference>
<evidence type="ECO:0000256" key="1">
    <source>
        <dbReference type="ARBA" id="ARBA00001974"/>
    </source>
</evidence>
<dbReference type="InterPro" id="IPR039799">
    <property type="entry name" value="ALR/ERV"/>
</dbReference>
<dbReference type="VEuPathDB" id="FungiDB:PSTT_00699"/>
<dbReference type="AlphaFoldDB" id="A0A2S4W688"/>
<dbReference type="GO" id="GO:0050660">
    <property type="term" value="F:flavin adenine dinucleotide binding"/>
    <property type="evidence" value="ECO:0007669"/>
    <property type="project" value="TreeGrafter"/>
</dbReference>
<dbReference type="InterPro" id="IPR036774">
    <property type="entry name" value="ERV/ALR_sulphydryl_oxid_sf"/>
</dbReference>
<dbReference type="Pfam" id="PF04777">
    <property type="entry name" value="Evr1_Alr"/>
    <property type="match status" value="1"/>
</dbReference>
<dbReference type="SUPFAM" id="SSF69000">
    <property type="entry name" value="FAD-dependent thiol oxidase"/>
    <property type="match status" value="1"/>
</dbReference>
<keyword evidence="10" id="KW-1185">Reference proteome</keyword>
<evidence type="ECO:0000256" key="7">
    <source>
        <dbReference type="SAM" id="MobiDB-lite"/>
    </source>
</evidence>
<keyword evidence="6" id="KW-0812">Transmembrane</keyword>
<proteinExistence type="predicted"/>
<dbReference type="VEuPathDB" id="FungiDB:PSHT_00333"/>
<name>A0A2S4W688_9BASI</name>
<keyword evidence="5" id="KW-1015">Disulfide bond</keyword>
<dbReference type="PROSITE" id="PS51324">
    <property type="entry name" value="ERV_ALR"/>
    <property type="match status" value="1"/>
</dbReference>
<evidence type="ECO:0000256" key="5">
    <source>
        <dbReference type="ARBA" id="ARBA00023157"/>
    </source>
</evidence>
<keyword evidence="3 6" id="KW-0274">FAD</keyword>
<evidence type="ECO:0000259" key="8">
    <source>
        <dbReference type="PROSITE" id="PS51324"/>
    </source>
</evidence>
<dbReference type="InterPro" id="IPR017905">
    <property type="entry name" value="ERV/ALR_sulphydryl_oxidase"/>
</dbReference>
<gene>
    <name evidence="9" type="ORF">PSTT_00699</name>
</gene>
<feature type="region of interest" description="Disordered" evidence="7">
    <location>
        <begin position="144"/>
        <end position="182"/>
    </location>
</feature>
<feature type="compositionally biased region" description="Low complexity" evidence="7">
    <location>
        <begin position="151"/>
        <end position="161"/>
    </location>
</feature>
<sequence length="332" mass="37727">MFRNMEIHSILFKSNLLRKWYSDQGDWDLFIPTMQLLQLTDHCFAPGLIDINQYDQKTTTTKKPDNNQIIETDKKKMMISSNVSSKEKLPQYYHPNNTASSTIKSRTISTRLLPSIILFSVLLSLPIFLFFHYTWNHQPSSSTHLLSQTNPFSTPSSSSSPIDTFKHPHDPKTSGSDLPKLGELIPSKETLKGGTIMPKMANATAKAELGRATWKFMHTMTARFPEKPTADEREALKAFIYLFSRLYPCGDCARHFQELLKQYPPQTSSRNVASLHLCSLHNLVNERLGKPEYNCTSLLENYDCGCGHDEKLDPKQSSTSFLNTVPLMTPAF</sequence>
<dbReference type="EC" id="1.8.3.2" evidence="6"/>
<reference evidence="9" key="1">
    <citation type="submission" date="2017-12" db="EMBL/GenBank/DDBJ databases">
        <title>Gene loss provides genomic basis for host adaptation in cereal stripe rust fungi.</title>
        <authorList>
            <person name="Xia C."/>
        </authorList>
    </citation>
    <scope>NUCLEOTIDE SEQUENCE [LARGE SCALE GENOMIC DNA]</scope>
    <source>
        <strain evidence="9">93-210</strain>
    </source>
</reference>
<keyword evidence="2 6" id="KW-0285">Flavoprotein</keyword>
<dbReference type="EMBL" id="PKSL01000003">
    <property type="protein sequence ID" value="POW17290.1"/>
    <property type="molecule type" value="Genomic_DNA"/>
</dbReference>
<dbReference type="PANTHER" id="PTHR12645:SF1">
    <property type="entry name" value="FAD-LINKED SULFHYDRYL OXIDASE ERV2"/>
    <property type="match status" value="1"/>
</dbReference>
<accession>A0A2S4W688</accession>
<dbReference type="GO" id="GO:0016971">
    <property type="term" value="F:flavin-dependent sulfhydryl oxidase activity"/>
    <property type="evidence" value="ECO:0007669"/>
    <property type="project" value="InterPro"/>
</dbReference>
<dbReference type="FunFam" id="1.20.120.310:FF:000002">
    <property type="entry name" value="Sulfhydryl oxidase"/>
    <property type="match status" value="1"/>
</dbReference>
<keyword evidence="6" id="KW-1133">Transmembrane helix</keyword>
<evidence type="ECO:0000256" key="2">
    <source>
        <dbReference type="ARBA" id="ARBA00022630"/>
    </source>
</evidence>